<dbReference type="Proteomes" id="UP000317909">
    <property type="component" value="Chromosome"/>
</dbReference>
<proteinExistence type="predicted"/>
<dbReference type="AlphaFoldDB" id="A0A517U5Z9"/>
<protein>
    <submittedName>
        <fullName evidence="1">Uncharacterized protein</fullName>
    </submittedName>
</protein>
<name>A0A517U5Z9_9BACT</name>
<dbReference type="KEGG" id="llh:I41_53030"/>
<evidence type="ECO:0000313" key="1">
    <source>
        <dbReference type="EMBL" id="QDT76058.1"/>
    </source>
</evidence>
<dbReference type="OrthoDB" id="9832692at2"/>
<evidence type="ECO:0000313" key="2">
    <source>
        <dbReference type="Proteomes" id="UP000317909"/>
    </source>
</evidence>
<dbReference type="EMBL" id="CP036339">
    <property type="protein sequence ID" value="QDT76058.1"/>
    <property type="molecule type" value="Genomic_DNA"/>
</dbReference>
<keyword evidence="2" id="KW-1185">Reference proteome</keyword>
<dbReference type="RefSeq" id="WP_145435809.1">
    <property type="nucleotide sequence ID" value="NZ_CP036339.1"/>
</dbReference>
<organism evidence="1 2">
    <name type="scientific">Lacipirellula limnantheis</name>
    <dbReference type="NCBI Taxonomy" id="2528024"/>
    <lineage>
        <taxon>Bacteria</taxon>
        <taxon>Pseudomonadati</taxon>
        <taxon>Planctomycetota</taxon>
        <taxon>Planctomycetia</taxon>
        <taxon>Pirellulales</taxon>
        <taxon>Lacipirellulaceae</taxon>
        <taxon>Lacipirellula</taxon>
    </lineage>
</organism>
<accession>A0A517U5Z9</accession>
<gene>
    <name evidence="1" type="ORF">I41_53030</name>
</gene>
<reference evidence="1 2" key="1">
    <citation type="submission" date="2019-02" db="EMBL/GenBank/DDBJ databases">
        <title>Deep-cultivation of Planctomycetes and their phenomic and genomic characterization uncovers novel biology.</title>
        <authorList>
            <person name="Wiegand S."/>
            <person name="Jogler M."/>
            <person name="Boedeker C."/>
            <person name="Pinto D."/>
            <person name="Vollmers J."/>
            <person name="Rivas-Marin E."/>
            <person name="Kohn T."/>
            <person name="Peeters S.H."/>
            <person name="Heuer A."/>
            <person name="Rast P."/>
            <person name="Oberbeckmann S."/>
            <person name="Bunk B."/>
            <person name="Jeske O."/>
            <person name="Meyerdierks A."/>
            <person name="Storesund J.E."/>
            <person name="Kallscheuer N."/>
            <person name="Luecker S."/>
            <person name="Lage O.M."/>
            <person name="Pohl T."/>
            <person name="Merkel B.J."/>
            <person name="Hornburger P."/>
            <person name="Mueller R.-W."/>
            <person name="Bruemmer F."/>
            <person name="Labrenz M."/>
            <person name="Spormann A.M."/>
            <person name="Op den Camp H."/>
            <person name="Overmann J."/>
            <person name="Amann R."/>
            <person name="Jetten M.S.M."/>
            <person name="Mascher T."/>
            <person name="Medema M.H."/>
            <person name="Devos D.P."/>
            <person name="Kaster A.-K."/>
            <person name="Ovreas L."/>
            <person name="Rohde M."/>
            <person name="Galperin M.Y."/>
            <person name="Jogler C."/>
        </authorList>
    </citation>
    <scope>NUCLEOTIDE SEQUENCE [LARGE SCALE GENOMIC DNA]</scope>
    <source>
        <strain evidence="1 2">I41</strain>
    </source>
</reference>
<sequence length="172" mass="18592">MHVPRQFRLMTLLGTIAVAALAAGGARVWYEVKIAPQRADEAALAGREMRGVVARRSEASAWSGGGRRAVHLWFDEAVDFDAAASRLGELSAVASVQALGRQILPHAAAIQRGESDAVIDAWRRHPALREVLIDASVRGAPLGEVVELYDRDDLAMLQAALPGVKIVWMEVH</sequence>